<proteinExistence type="predicted"/>
<protein>
    <submittedName>
        <fullName evidence="1">Uncharacterized protein</fullName>
    </submittedName>
</protein>
<dbReference type="Proteomes" id="UP000289738">
    <property type="component" value="Chromosome A08"/>
</dbReference>
<keyword evidence="2" id="KW-1185">Reference proteome</keyword>
<evidence type="ECO:0000313" key="1">
    <source>
        <dbReference type="EMBL" id="RYR43990.1"/>
    </source>
</evidence>
<sequence length="111" mass="12303">MAPTIVIVEECSPVACFSLASCCFHHLLPSSLATVNCSANLPPSSRIVDVLMCEGIISKVVLNYLHAYCPNEAEIIKQHRQLSMFDLRTIQNNNEADIRLSKTYQYFVAAA</sequence>
<accession>A0A445BYZ8</accession>
<dbReference type="AlphaFoldDB" id="A0A445BYZ8"/>
<organism evidence="1 2">
    <name type="scientific">Arachis hypogaea</name>
    <name type="common">Peanut</name>
    <dbReference type="NCBI Taxonomy" id="3818"/>
    <lineage>
        <taxon>Eukaryota</taxon>
        <taxon>Viridiplantae</taxon>
        <taxon>Streptophyta</taxon>
        <taxon>Embryophyta</taxon>
        <taxon>Tracheophyta</taxon>
        <taxon>Spermatophyta</taxon>
        <taxon>Magnoliopsida</taxon>
        <taxon>eudicotyledons</taxon>
        <taxon>Gunneridae</taxon>
        <taxon>Pentapetalae</taxon>
        <taxon>rosids</taxon>
        <taxon>fabids</taxon>
        <taxon>Fabales</taxon>
        <taxon>Fabaceae</taxon>
        <taxon>Papilionoideae</taxon>
        <taxon>50 kb inversion clade</taxon>
        <taxon>dalbergioids sensu lato</taxon>
        <taxon>Dalbergieae</taxon>
        <taxon>Pterocarpus clade</taxon>
        <taxon>Arachis</taxon>
    </lineage>
</organism>
<evidence type="ECO:0000313" key="2">
    <source>
        <dbReference type="Proteomes" id="UP000289738"/>
    </source>
</evidence>
<dbReference type="EMBL" id="SDMP01000008">
    <property type="protein sequence ID" value="RYR43990.1"/>
    <property type="molecule type" value="Genomic_DNA"/>
</dbReference>
<reference evidence="1 2" key="1">
    <citation type="submission" date="2019-01" db="EMBL/GenBank/DDBJ databases">
        <title>Sequencing of cultivated peanut Arachis hypogaea provides insights into genome evolution and oil improvement.</title>
        <authorList>
            <person name="Chen X."/>
        </authorList>
    </citation>
    <scope>NUCLEOTIDE SEQUENCE [LARGE SCALE GENOMIC DNA]</scope>
    <source>
        <strain evidence="2">cv. Fuhuasheng</strain>
        <tissue evidence="1">Leaves</tissue>
    </source>
</reference>
<name>A0A445BYZ8_ARAHY</name>
<gene>
    <name evidence="1" type="ORF">Ahy_A08g040369</name>
</gene>
<comment type="caution">
    <text evidence="1">The sequence shown here is derived from an EMBL/GenBank/DDBJ whole genome shotgun (WGS) entry which is preliminary data.</text>
</comment>